<evidence type="ECO:0000313" key="2">
    <source>
        <dbReference type="Proteomes" id="UP001151760"/>
    </source>
</evidence>
<comment type="caution">
    <text evidence="1">The sequence shown here is derived from an EMBL/GenBank/DDBJ whole genome shotgun (WGS) entry which is preliminary data.</text>
</comment>
<sequence>MLDKIEVRNEVLSIEAVQNHSQRICLLISSPLYSRSLISHSSTTSFATVALDKYSATLLMIFHLSRSLRQGDHLVSVHLHYYYGHGKVIHTTHCVVVLGGSEASEGGVESAGENIRTKINFVSNNPLKLWSLKFLLMAFKLPAQLSKATNRIWDLFLYSDKVPILIARIPIREGLDWNIVLLQPIFPMPSSIYFIKQPRVADIAPLYRRAFWVERMWMGIQISCGIAENDCRQLLKFLVGLGIWRSLVLFLPH</sequence>
<evidence type="ECO:0000313" key="1">
    <source>
        <dbReference type="EMBL" id="GJT60753.1"/>
    </source>
</evidence>
<dbReference type="Proteomes" id="UP001151760">
    <property type="component" value="Unassembled WGS sequence"/>
</dbReference>
<accession>A0ABQ5FCV6</accession>
<protein>
    <submittedName>
        <fullName evidence="1">Uncharacterized protein</fullName>
    </submittedName>
</protein>
<dbReference type="EMBL" id="BQNB010017227">
    <property type="protein sequence ID" value="GJT60753.1"/>
    <property type="molecule type" value="Genomic_DNA"/>
</dbReference>
<reference evidence="1" key="2">
    <citation type="submission" date="2022-01" db="EMBL/GenBank/DDBJ databases">
        <authorList>
            <person name="Yamashiro T."/>
            <person name="Shiraishi A."/>
            <person name="Satake H."/>
            <person name="Nakayama K."/>
        </authorList>
    </citation>
    <scope>NUCLEOTIDE SEQUENCE</scope>
</reference>
<keyword evidence="2" id="KW-1185">Reference proteome</keyword>
<reference evidence="1" key="1">
    <citation type="journal article" date="2022" name="Int. J. Mol. Sci.">
        <title>Draft Genome of Tanacetum Coccineum: Genomic Comparison of Closely Related Tanacetum-Family Plants.</title>
        <authorList>
            <person name="Yamashiro T."/>
            <person name="Shiraishi A."/>
            <person name="Nakayama K."/>
            <person name="Satake H."/>
        </authorList>
    </citation>
    <scope>NUCLEOTIDE SEQUENCE</scope>
</reference>
<proteinExistence type="predicted"/>
<organism evidence="1 2">
    <name type="scientific">Tanacetum coccineum</name>
    <dbReference type="NCBI Taxonomy" id="301880"/>
    <lineage>
        <taxon>Eukaryota</taxon>
        <taxon>Viridiplantae</taxon>
        <taxon>Streptophyta</taxon>
        <taxon>Embryophyta</taxon>
        <taxon>Tracheophyta</taxon>
        <taxon>Spermatophyta</taxon>
        <taxon>Magnoliopsida</taxon>
        <taxon>eudicotyledons</taxon>
        <taxon>Gunneridae</taxon>
        <taxon>Pentapetalae</taxon>
        <taxon>asterids</taxon>
        <taxon>campanulids</taxon>
        <taxon>Asterales</taxon>
        <taxon>Asteraceae</taxon>
        <taxon>Asteroideae</taxon>
        <taxon>Anthemideae</taxon>
        <taxon>Anthemidinae</taxon>
        <taxon>Tanacetum</taxon>
    </lineage>
</organism>
<name>A0ABQ5FCV6_9ASTR</name>
<gene>
    <name evidence="1" type="ORF">Tco_1004286</name>
</gene>